<accession>A0A1W2G8D5</accession>
<keyword evidence="2" id="KW-1185">Reference proteome</keyword>
<sequence length="355" mass="40417">MRKMKKLAYNLMIVVTLIGLLSGGLEGKDKGLDYEKSRKISKSYDVKSNVRLAIENSFGRVHINTWDQNKITVDIEIIARMNNESRAQDLLDKIEIDIEESSSEISFETRLGNLRNRDREEFEINYKVNMPKKNPLRLKNSFGGNYIGDLMGESDIDISYGDLKIEKLFGLTDIKISFSDGSIQLIKQGEIEIKYSDVEINELGVVRMEQGFSDVEVEKIGTIDLTSKYGDMEIGTVQGIKGYVGYSEFSIDRLEVELDMETSYSGDFTINEVAKGFSKILIDGKFGDYRISFEEGTNFTFDTELSFSDFSYSGLPLDFDYKVKEDFKSRYKGRMGSGQGGFIRIDTSYGDIRFR</sequence>
<dbReference type="STRING" id="692418.SAMN04488029_1043"/>
<reference evidence="1 2" key="1">
    <citation type="submission" date="2017-04" db="EMBL/GenBank/DDBJ databases">
        <authorList>
            <person name="Afonso C.L."/>
            <person name="Miller P.J."/>
            <person name="Scott M.A."/>
            <person name="Spackman E."/>
            <person name="Goraichik I."/>
            <person name="Dimitrov K.M."/>
            <person name="Suarez D.L."/>
            <person name="Swayne D.E."/>
        </authorList>
    </citation>
    <scope>NUCLEOTIDE SEQUENCE [LARGE SCALE GENOMIC DNA]</scope>
    <source>
        <strain evidence="1 2">DSM 26133</strain>
    </source>
</reference>
<proteinExistence type="predicted"/>
<dbReference type="AlphaFoldDB" id="A0A1W2G8D5"/>
<evidence type="ECO:0000313" key="1">
    <source>
        <dbReference type="EMBL" id="SMD32692.1"/>
    </source>
</evidence>
<gene>
    <name evidence="1" type="ORF">SAMN04488029_1043</name>
</gene>
<name>A0A1W2G8D5_REIFA</name>
<organism evidence="1 2">
    <name type="scientific">Reichenbachiella faecimaris</name>
    <dbReference type="NCBI Taxonomy" id="692418"/>
    <lineage>
        <taxon>Bacteria</taxon>
        <taxon>Pseudomonadati</taxon>
        <taxon>Bacteroidota</taxon>
        <taxon>Cytophagia</taxon>
        <taxon>Cytophagales</taxon>
        <taxon>Reichenbachiellaceae</taxon>
        <taxon>Reichenbachiella</taxon>
    </lineage>
</organism>
<dbReference type="Proteomes" id="UP000192472">
    <property type="component" value="Unassembled WGS sequence"/>
</dbReference>
<dbReference type="EMBL" id="FWYF01000001">
    <property type="protein sequence ID" value="SMD32692.1"/>
    <property type="molecule type" value="Genomic_DNA"/>
</dbReference>
<evidence type="ECO:0000313" key="2">
    <source>
        <dbReference type="Proteomes" id="UP000192472"/>
    </source>
</evidence>
<protein>
    <submittedName>
        <fullName evidence="1">Uncharacterized protein</fullName>
    </submittedName>
</protein>